<dbReference type="InterPro" id="IPR050595">
    <property type="entry name" value="Bact_response_regulator"/>
</dbReference>
<dbReference type="Pfam" id="PF00072">
    <property type="entry name" value="Response_reg"/>
    <property type="match status" value="1"/>
</dbReference>
<dbReference type="InterPro" id="IPR011006">
    <property type="entry name" value="CheY-like_superfamily"/>
</dbReference>
<feature type="domain" description="Response regulatory" evidence="3">
    <location>
        <begin position="6"/>
        <end position="129"/>
    </location>
</feature>
<keyword evidence="1 2" id="KW-0597">Phosphoprotein</keyword>
<evidence type="ECO:0000256" key="2">
    <source>
        <dbReference type="PROSITE-ProRule" id="PRU00169"/>
    </source>
</evidence>
<dbReference type="AlphaFoldDB" id="A0A7L5DYN1"/>
<dbReference type="PROSITE" id="PS50110">
    <property type="entry name" value="RESPONSE_REGULATORY"/>
    <property type="match status" value="1"/>
</dbReference>
<dbReference type="SUPFAM" id="SSF52172">
    <property type="entry name" value="CheY-like"/>
    <property type="match status" value="1"/>
</dbReference>
<dbReference type="EMBL" id="CP051679">
    <property type="protein sequence ID" value="QJD81708.1"/>
    <property type="molecule type" value="Genomic_DNA"/>
</dbReference>
<name>A0A7L5DYN1_9BACT</name>
<dbReference type="RefSeq" id="WP_169553725.1">
    <property type="nucleotide sequence ID" value="NZ_CP051679.1"/>
</dbReference>
<protein>
    <submittedName>
        <fullName evidence="4">Response regulator</fullName>
    </submittedName>
</protein>
<keyword evidence="5" id="KW-1185">Reference proteome</keyword>
<organism evidence="4 5">
    <name type="scientific">Spirosoma rhododendri</name>
    <dbReference type="NCBI Taxonomy" id="2728024"/>
    <lineage>
        <taxon>Bacteria</taxon>
        <taxon>Pseudomonadati</taxon>
        <taxon>Bacteroidota</taxon>
        <taxon>Cytophagia</taxon>
        <taxon>Cytophagales</taxon>
        <taxon>Cytophagaceae</taxon>
        <taxon>Spirosoma</taxon>
    </lineage>
</organism>
<dbReference type="GO" id="GO:0000160">
    <property type="term" value="P:phosphorelay signal transduction system"/>
    <property type="evidence" value="ECO:0007669"/>
    <property type="project" value="InterPro"/>
</dbReference>
<gene>
    <name evidence="4" type="ORF">HH216_25455</name>
</gene>
<evidence type="ECO:0000256" key="1">
    <source>
        <dbReference type="ARBA" id="ARBA00022553"/>
    </source>
</evidence>
<geneLocation type="plasmid" evidence="4 5">
    <name>unnamed2</name>
</geneLocation>
<dbReference type="KEGG" id="srho:HH216_25455"/>
<evidence type="ECO:0000313" key="4">
    <source>
        <dbReference type="EMBL" id="QJD81708.1"/>
    </source>
</evidence>
<dbReference type="PANTHER" id="PTHR44591">
    <property type="entry name" value="STRESS RESPONSE REGULATOR PROTEIN 1"/>
    <property type="match status" value="1"/>
</dbReference>
<dbReference type="SMART" id="SM00448">
    <property type="entry name" value="REC"/>
    <property type="match status" value="1"/>
</dbReference>
<evidence type="ECO:0000259" key="3">
    <source>
        <dbReference type="PROSITE" id="PS50110"/>
    </source>
</evidence>
<feature type="modified residue" description="4-aspartylphosphate" evidence="2">
    <location>
        <position position="63"/>
    </location>
</feature>
<dbReference type="InterPro" id="IPR001789">
    <property type="entry name" value="Sig_transdc_resp-reg_receiver"/>
</dbReference>
<sequence>MRKPTTICVIDDDRMYTLILGKQLKATSCCDNLLVFHHGLAAWEYFSPLMALAERLPDIILLDLNMPVMDGWQFLDEFSQLKPAKPITIYIVSSSIDPADHQKAATYPAVAHFYIKPISRNDLAAIVGT</sequence>
<reference evidence="4 5" key="1">
    <citation type="submission" date="2020-04" db="EMBL/GenBank/DDBJ databases">
        <title>Genome sequencing of novel species.</title>
        <authorList>
            <person name="Heo J."/>
            <person name="Kim S.-J."/>
            <person name="Kim J.-S."/>
            <person name="Hong S.-B."/>
            <person name="Kwon S.-W."/>
        </authorList>
    </citation>
    <scope>NUCLEOTIDE SEQUENCE [LARGE SCALE GENOMIC DNA]</scope>
    <source>
        <strain evidence="4 5">CJU-R4</strain>
        <plasmid evidence="4 5">unnamed2</plasmid>
    </source>
</reference>
<evidence type="ECO:0000313" key="5">
    <source>
        <dbReference type="Proteomes" id="UP000501128"/>
    </source>
</evidence>
<dbReference type="Gene3D" id="3.40.50.2300">
    <property type="match status" value="1"/>
</dbReference>
<accession>A0A7L5DYN1</accession>
<dbReference type="Proteomes" id="UP000501128">
    <property type="component" value="Plasmid unnamed2"/>
</dbReference>
<dbReference type="PANTHER" id="PTHR44591:SF3">
    <property type="entry name" value="RESPONSE REGULATORY DOMAIN-CONTAINING PROTEIN"/>
    <property type="match status" value="1"/>
</dbReference>
<keyword evidence="4" id="KW-0614">Plasmid</keyword>
<proteinExistence type="predicted"/>